<dbReference type="PANTHER" id="PTHR23517:SF13">
    <property type="entry name" value="MAJOR FACILITATOR SUPERFAMILY MFS_1"/>
    <property type="match status" value="1"/>
</dbReference>
<feature type="transmembrane region" description="Helical" evidence="7">
    <location>
        <begin position="350"/>
        <end position="371"/>
    </location>
</feature>
<feature type="transmembrane region" description="Helical" evidence="7">
    <location>
        <begin position="152"/>
        <end position="170"/>
    </location>
</feature>
<feature type="transmembrane region" description="Helical" evidence="7">
    <location>
        <begin position="291"/>
        <end position="310"/>
    </location>
</feature>
<evidence type="ECO:0000256" key="1">
    <source>
        <dbReference type="ARBA" id="ARBA00004651"/>
    </source>
</evidence>
<feature type="transmembrane region" description="Helical" evidence="7">
    <location>
        <begin position="377"/>
        <end position="399"/>
    </location>
</feature>
<evidence type="ECO:0000256" key="7">
    <source>
        <dbReference type="SAM" id="Phobius"/>
    </source>
</evidence>
<feature type="transmembrane region" description="Helical" evidence="7">
    <location>
        <begin position="110"/>
        <end position="131"/>
    </location>
</feature>
<feature type="domain" description="Major facilitator superfamily (MFS) profile" evidence="8">
    <location>
        <begin position="18"/>
        <end position="409"/>
    </location>
</feature>
<feature type="transmembrane region" description="Helical" evidence="7">
    <location>
        <begin position="20"/>
        <end position="44"/>
    </location>
</feature>
<feature type="transmembrane region" description="Helical" evidence="7">
    <location>
        <begin position="224"/>
        <end position="248"/>
    </location>
</feature>
<organism evidence="9 10">
    <name type="scientific">Pseudonocardia acidicola</name>
    <dbReference type="NCBI Taxonomy" id="2724939"/>
    <lineage>
        <taxon>Bacteria</taxon>
        <taxon>Bacillati</taxon>
        <taxon>Actinomycetota</taxon>
        <taxon>Actinomycetes</taxon>
        <taxon>Pseudonocardiales</taxon>
        <taxon>Pseudonocardiaceae</taxon>
        <taxon>Pseudonocardia</taxon>
    </lineage>
</organism>
<feature type="transmembrane region" description="Helical" evidence="7">
    <location>
        <begin position="260"/>
        <end position="279"/>
    </location>
</feature>
<gene>
    <name evidence="9" type="ORF">HF526_20325</name>
</gene>
<comment type="caution">
    <text evidence="9">The sequence shown here is derived from an EMBL/GenBank/DDBJ whole genome shotgun (WGS) entry which is preliminary data.</text>
</comment>
<name>A0ABX1SGF4_9PSEU</name>
<dbReference type="EMBL" id="JAAXLA010000039">
    <property type="protein sequence ID" value="NMH99642.1"/>
    <property type="molecule type" value="Genomic_DNA"/>
</dbReference>
<dbReference type="Pfam" id="PF07690">
    <property type="entry name" value="MFS_1"/>
    <property type="match status" value="1"/>
</dbReference>
<evidence type="ECO:0000256" key="6">
    <source>
        <dbReference type="ARBA" id="ARBA00023136"/>
    </source>
</evidence>
<keyword evidence="4 7" id="KW-0812">Transmembrane</keyword>
<evidence type="ECO:0000313" key="9">
    <source>
        <dbReference type="EMBL" id="NMH99642.1"/>
    </source>
</evidence>
<keyword evidence="2" id="KW-0813">Transport</keyword>
<evidence type="ECO:0000256" key="2">
    <source>
        <dbReference type="ARBA" id="ARBA00022448"/>
    </source>
</evidence>
<evidence type="ECO:0000256" key="4">
    <source>
        <dbReference type="ARBA" id="ARBA00022692"/>
    </source>
</evidence>
<evidence type="ECO:0000256" key="5">
    <source>
        <dbReference type="ARBA" id="ARBA00022989"/>
    </source>
</evidence>
<dbReference type="PANTHER" id="PTHR23517">
    <property type="entry name" value="RESISTANCE PROTEIN MDTM, PUTATIVE-RELATED-RELATED"/>
    <property type="match status" value="1"/>
</dbReference>
<proteinExistence type="predicted"/>
<dbReference type="RefSeq" id="WP_169383128.1">
    <property type="nucleotide sequence ID" value="NZ_JAAXLA010000039.1"/>
</dbReference>
<dbReference type="Proteomes" id="UP000820669">
    <property type="component" value="Unassembled WGS sequence"/>
</dbReference>
<sequence>MAGAVDPPHRARGFGAGVGFWVVAFGFVVVMSLGTVPTPLYVLYEARDGLSAAVMTIVFAAYAAGVLGSLFLLGHLSDRLGRRRMLVGSVLLSIASALLFATWPELAGLLLARVLSGISVGMATATAIAYLGELHAVARPGAGRRRANVVGTAANLGGLALGPLVAGLLADLAPRPLELPFWTYLVLLGVALLLLSRVPETVTGFRAPYRPQRIVVPPGARGRFAAAAFAAFVGFSLFGLFAALGPAFMLGTLHRSSHTLGGLTTTLTFGTAAVAQSLVRDPTRRRPTLAGFAAIPLGLALVVAAAWWVVLPLWVVGEILVGAGVGLVFAAAVGVVAVSTPQENRAEALAGLFLAAYLGLALPVLGLGVAIELIPLAVALTVFAGLAAAGAVAAGWVVLRANRDLVPEP</sequence>
<dbReference type="InterPro" id="IPR036259">
    <property type="entry name" value="MFS_trans_sf"/>
</dbReference>
<keyword evidence="3" id="KW-1003">Cell membrane</keyword>
<feature type="transmembrane region" description="Helical" evidence="7">
    <location>
        <begin position="182"/>
        <end position="203"/>
    </location>
</feature>
<feature type="transmembrane region" description="Helical" evidence="7">
    <location>
        <begin position="50"/>
        <end position="73"/>
    </location>
</feature>
<dbReference type="Gene3D" id="1.20.1250.20">
    <property type="entry name" value="MFS general substrate transporter like domains"/>
    <property type="match status" value="1"/>
</dbReference>
<dbReference type="SUPFAM" id="SSF103473">
    <property type="entry name" value="MFS general substrate transporter"/>
    <property type="match status" value="1"/>
</dbReference>
<dbReference type="InterPro" id="IPR050171">
    <property type="entry name" value="MFS_Transporters"/>
</dbReference>
<comment type="subcellular location">
    <subcellularLocation>
        <location evidence="1">Cell membrane</location>
        <topology evidence="1">Multi-pass membrane protein</topology>
    </subcellularLocation>
</comment>
<keyword evidence="10" id="KW-1185">Reference proteome</keyword>
<reference evidence="9 10" key="1">
    <citation type="submission" date="2020-04" db="EMBL/GenBank/DDBJ databases">
        <authorList>
            <person name="Klaysubun C."/>
            <person name="Duangmal K."/>
            <person name="Lipun K."/>
        </authorList>
    </citation>
    <scope>NUCLEOTIDE SEQUENCE [LARGE SCALE GENOMIC DNA]</scope>
    <source>
        <strain evidence="9 10">K10HN5</strain>
    </source>
</reference>
<dbReference type="InterPro" id="IPR011701">
    <property type="entry name" value="MFS"/>
</dbReference>
<dbReference type="InterPro" id="IPR020846">
    <property type="entry name" value="MFS_dom"/>
</dbReference>
<keyword evidence="5 7" id="KW-1133">Transmembrane helix</keyword>
<feature type="transmembrane region" description="Helical" evidence="7">
    <location>
        <begin position="316"/>
        <end position="338"/>
    </location>
</feature>
<evidence type="ECO:0000256" key="3">
    <source>
        <dbReference type="ARBA" id="ARBA00022475"/>
    </source>
</evidence>
<dbReference type="PROSITE" id="PS50850">
    <property type="entry name" value="MFS"/>
    <property type="match status" value="1"/>
</dbReference>
<keyword evidence="6 7" id="KW-0472">Membrane</keyword>
<accession>A0ABX1SGF4</accession>
<evidence type="ECO:0000259" key="8">
    <source>
        <dbReference type="PROSITE" id="PS50850"/>
    </source>
</evidence>
<evidence type="ECO:0000313" key="10">
    <source>
        <dbReference type="Proteomes" id="UP000820669"/>
    </source>
</evidence>
<feature type="transmembrane region" description="Helical" evidence="7">
    <location>
        <begin position="85"/>
        <end position="104"/>
    </location>
</feature>
<protein>
    <submittedName>
        <fullName evidence="9">MFS transporter</fullName>
    </submittedName>
</protein>